<comment type="caution">
    <text evidence="8">The sequence shown here is derived from an EMBL/GenBank/DDBJ whole genome shotgun (WGS) entry which is preliminary data.</text>
</comment>
<dbReference type="PANTHER" id="PTHR47955:SF15">
    <property type="entry name" value="CYTOCHROME P450 71A2-LIKE"/>
    <property type="match status" value="1"/>
</dbReference>
<evidence type="ECO:0000313" key="8">
    <source>
        <dbReference type="EMBL" id="KAL2514844.1"/>
    </source>
</evidence>
<dbReference type="SUPFAM" id="SSF48264">
    <property type="entry name" value="Cytochrome P450"/>
    <property type="match status" value="1"/>
</dbReference>
<evidence type="ECO:0000256" key="7">
    <source>
        <dbReference type="ARBA" id="ARBA00023004"/>
    </source>
</evidence>
<dbReference type="EMBL" id="JBFOLJ010000008">
    <property type="protein sequence ID" value="KAL2514844.1"/>
    <property type="molecule type" value="Genomic_DNA"/>
</dbReference>
<organism evidence="8 9">
    <name type="scientific">Forsythia ovata</name>
    <dbReference type="NCBI Taxonomy" id="205694"/>
    <lineage>
        <taxon>Eukaryota</taxon>
        <taxon>Viridiplantae</taxon>
        <taxon>Streptophyta</taxon>
        <taxon>Embryophyta</taxon>
        <taxon>Tracheophyta</taxon>
        <taxon>Spermatophyta</taxon>
        <taxon>Magnoliopsida</taxon>
        <taxon>eudicotyledons</taxon>
        <taxon>Gunneridae</taxon>
        <taxon>Pentapetalae</taxon>
        <taxon>asterids</taxon>
        <taxon>lamiids</taxon>
        <taxon>Lamiales</taxon>
        <taxon>Oleaceae</taxon>
        <taxon>Forsythieae</taxon>
        <taxon>Forsythia</taxon>
    </lineage>
</organism>
<dbReference type="Gene3D" id="1.10.630.10">
    <property type="entry name" value="Cytochrome P450"/>
    <property type="match status" value="1"/>
</dbReference>
<dbReference type="InterPro" id="IPR002401">
    <property type="entry name" value="Cyt_P450_E_grp-I"/>
</dbReference>
<sequence>MCLLLWTETFLVTCEESKPNANCGFPTKAVEEPQQELRKLTKSYNIAAISTKASRNWKSSPAWRLGLFPHRSLQALSKRYGPFMMIHLGRVPAVIVSSADAAREIMKNQDVIFSNRPKLSIIAKLFTCSFYGEYWRQVRSLCVLQLLSNKRVQSFHRIREEDMSRMILKIRHLCSSASYINLSDILVTLTNDIICRVALGRKYSDAEESTKFESMLKELAELLGTFNPGDYIPWLNWIKGVNGFEARVENLA</sequence>
<keyword evidence="9" id="KW-1185">Reference proteome</keyword>
<dbReference type="GO" id="GO:0016020">
    <property type="term" value="C:membrane"/>
    <property type="evidence" value="ECO:0007669"/>
    <property type="project" value="UniProtKB-SubCell"/>
</dbReference>
<dbReference type="PANTHER" id="PTHR47955">
    <property type="entry name" value="CYTOCHROME P450 FAMILY 71 PROTEIN"/>
    <property type="match status" value="1"/>
</dbReference>
<dbReference type="InterPro" id="IPR036396">
    <property type="entry name" value="Cyt_P450_sf"/>
</dbReference>
<dbReference type="AlphaFoldDB" id="A0ABD1TQ31"/>
<evidence type="ECO:0000256" key="6">
    <source>
        <dbReference type="ARBA" id="ARBA00023002"/>
    </source>
</evidence>
<comment type="similarity">
    <text evidence="3">Belongs to the cytochrome P450 family.</text>
</comment>
<evidence type="ECO:0000256" key="2">
    <source>
        <dbReference type="ARBA" id="ARBA00004167"/>
    </source>
</evidence>
<name>A0ABD1TQ31_9LAMI</name>
<proteinExistence type="inferred from homology"/>
<keyword evidence="6" id="KW-0560">Oxidoreductase</keyword>
<keyword evidence="7" id="KW-0408">Iron</keyword>
<evidence type="ECO:0000256" key="3">
    <source>
        <dbReference type="ARBA" id="ARBA00010617"/>
    </source>
</evidence>
<evidence type="ECO:0000313" key="9">
    <source>
        <dbReference type="Proteomes" id="UP001604277"/>
    </source>
</evidence>
<comment type="subcellular location">
    <subcellularLocation>
        <location evidence="2">Membrane</location>
        <topology evidence="2">Single-pass membrane protein</topology>
    </subcellularLocation>
</comment>
<evidence type="ECO:0000256" key="5">
    <source>
        <dbReference type="ARBA" id="ARBA00022723"/>
    </source>
</evidence>
<gene>
    <name evidence="8" type="ORF">Fot_28815</name>
</gene>
<dbReference type="Proteomes" id="UP001604277">
    <property type="component" value="Unassembled WGS sequence"/>
</dbReference>
<evidence type="ECO:0000256" key="1">
    <source>
        <dbReference type="ARBA" id="ARBA00001971"/>
    </source>
</evidence>
<keyword evidence="4" id="KW-0349">Heme</keyword>
<protein>
    <submittedName>
        <fullName evidence="8">Cytochrome</fullName>
    </submittedName>
</protein>
<evidence type="ECO:0000256" key="4">
    <source>
        <dbReference type="ARBA" id="ARBA00022617"/>
    </source>
</evidence>
<dbReference type="PRINTS" id="PR00463">
    <property type="entry name" value="EP450I"/>
</dbReference>
<dbReference type="InterPro" id="IPR001128">
    <property type="entry name" value="Cyt_P450"/>
</dbReference>
<accession>A0ABD1TQ31</accession>
<dbReference type="GO" id="GO:0016491">
    <property type="term" value="F:oxidoreductase activity"/>
    <property type="evidence" value="ECO:0007669"/>
    <property type="project" value="UniProtKB-KW"/>
</dbReference>
<comment type="cofactor">
    <cofactor evidence="1">
        <name>heme</name>
        <dbReference type="ChEBI" id="CHEBI:30413"/>
    </cofactor>
</comment>
<dbReference type="GO" id="GO:0046872">
    <property type="term" value="F:metal ion binding"/>
    <property type="evidence" value="ECO:0007669"/>
    <property type="project" value="UniProtKB-KW"/>
</dbReference>
<keyword evidence="5" id="KW-0479">Metal-binding</keyword>
<dbReference type="Pfam" id="PF00067">
    <property type="entry name" value="p450"/>
    <property type="match status" value="1"/>
</dbReference>
<reference evidence="9" key="1">
    <citation type="submission" date="2024-07" db="EMBL/GenBank/DDBJ databases">
        <title>Two chromosome-level genome assemblies of Korean endemic species Abeliophyllum distichum and Forsythia ovata (Oleaceae).</title>
        <authorList>
            <person name="Jang H."/>
        </authorList>
    </citation>
    <scope>NUCLEOTIDE SEQUENCE [LARGE SCALE GENOMIC DNA]</scope>
</reference>